<dbReference type="GO" id="GO:0016787">
    <property type="term" value="F:hydrolase activity"/>
    <property type="evidence" value="ECO:0007669"/>
    <property type="project" value="UniProtKB-KW"/>
</dbReference>
<dbReference type="Pfam" id="PF08282">
    <property type="entry name" value="Hydrolase_3"/>
    <property type="match status" value="1"/>
</dbReference>
<sequence length="275" mass="31093">MRHKIKMIGLDLDGTLFNDKKEILPYTRDILQKAIDQGVVVLIATGRPWIGVPEELKNLSGMSYALTSNGARVIETKTQKALIEHLLPFEKAKKTLEIARKYDTLQEVYFEGKGYIEKEQFEKICQYHKNPNMWQYVRSTRTTVPDITEFLKKINGPVDKMQFLFADMDERERALRELEQDKEIVLVGSLGYNIEVNGQGVNKGKALVELGQLLGIEREEIMACGDGDNDEAMLREVGFGVAMGNAEEQVKKAADYITGTNEEEGVAKAIEKFVL</sequence>
<dbReference type="RefSeq" id="WP_059067968.1">
    <property type="nucleotide sequence ID" value="NZ_JAOQJX010000009.1"/>
</dbReference>
<dbReference type="Gene3D" id="3.30.1240.10">
    <property type="match status" value="1"/>
</dbReference>
<dbReference type="Gene3D" id="3.40.50.1000">
    <property type="entry name" value="HAD superfamily/HAD-like"/>
    <property type="match status" value="1"/>
</dbReference>
<dbReference type="InterPro" id="IPR023214">
    <property type="entry name" value="HAD_sf"/>
</dbReference>
<dbReference type="InterPro" id="IPR036412">
    <property type="entry name" value="HAD-like_sf"/>
</dbReference>
<gene>
    <name evidence="1" type="ORF">OCV51_07260</name>
</gene>
<dbReference type="Proteomes" id="UP001652394">
    <property type="component" value="Unassembled WGS sequence"/>
</dbReference>
<dbReference type="PROSITE" id="PS01229">
    <property type="entry name" value="COF_2"/>
    <property type="match status" value="1"/>
</dbReference>
<dbReference type="SFLD" id="SFLDG01144">
    <property type="entry name" value="C2.B.4:_PGP_Like"/>
    <property type="match status" value="1"/>
</dbReference>
<keyword evidence="1" id="KW-0378">Hydrolase</keyword>
<dbReference type="InterPro" id="IPR000150">
    <property type="entry name" value="Cof"/>
</dbReference>
<dbReference type="InterPro" id="IPR006379">
    <property type="entry name" value="HAD-SF_hydro_IIB"/>
</dbReference>
<dbReference type="CDD" id="cd07516">
    <property type="entry name" value="HAD_Pase"/>
    <property type="match status" value="1"/>
</dbReference>
<proteinExistence type="predicted"/>
<evidence type="ECO:0000313" key="1">
    <source>
        <dbReference type="EMBL" id="MCU6747452.1"/>
    </source>
</evidence>
<name>A0ABT2TAZ3_9FIRM</name>
<dbReference type="EMBL" id="JAOQJX010000009">
    <property type="protein sequence ID" value="MCU6747452.1"/>
    <property type="molecule type" value="Genomic_DNA"/>
</dbReference>
<dbReference type="NCBIfam" id="TIGR01484">
    <property type="entry name" value="HAD-SF-IIB"/>
    <property type="match status" value="1"/>
</dbReference>
<dbReference type="SFLD" id="SFLDG01140">
    <property type="entry name" value="C2.B:_Phosphomannomutase_and_P"/>
    <property type="match status" value="1"/>
</dbReference>
<reference evidence="1 2" key="1">
    <citation type="journal article" date="2021" name="ISME Commun">
        <title>Automated analysis of genomic sequences facilitates high-throughput and comprehensive description of bacteria.</title>
        <authorList>
            <person name="Hitch T.C.A."/>
        </authorList>
    </citation>
    <scope>NUCLEOTIDE SEQUENCE [LARGE SCALE GENOMIC DNA]</scope>
    <source>
        <strain evidence="1 2">H2_18</strain>
    </source>
</reference>
<evidence type="ECO:0000313" key="2">
    <source>
        <dbReference type="Proteomes" id="UP001652394"/>
    </source>
</evidence>
<organism evidence="1 2">
    <name type="scientific">Faecalicatena acetigenes</name>
    <dbReference type="NCBI Taxonomy" id="2981790"/>
    <lineage>
        <taxon>Bacteria</taxon>
        <taxon>Bacillati</taxon>
        <taxon>Bacillota</taxon>
        <taxon>Clostridia</taxon>
        <taxon>Lachnospirales</taxon>
        <taxon>Lachnospiraceae</taxon>
        <taxon>Faecalicatena</taxon>
    </lineage>
</organism>
<keyword evidence="2" id="KW-1185">Reference proteome</keyword>
<dbReference type="SFLD" id="SFLDS00003">
    <property type="entry name" value="Haloacid_Dehalogenase"/>
    <property type="match status" value="1"/>
</dbReference>
<accession>A0ABT2TAZ3</accession>
<comment type="caution">
    <text evidence="1">The sequence shown here is derived from an EMBL/GenBank/DDBJ whole genome shotgun (WGS) entry which is preliminary data.</text>
</comment>
<dbReference type="NCBIfam" id="TIGR00099">
    <property type="entry name" value="Cof-subfamily"/>
    <property type="match status" value="1"/>
</dbReference>
<dbReference type="PANTHER" id="PTHR10000">
    <property type="entry name" value="PHOSPHOSERINE PHOSPHATASE"/>
    <property type="match status" value="1"/>
</dbReference>
<dbReference type="SUPFAM" id="SSF56784">
    <property type="entry name" value="HAD-like"/>
    <property type="match status" value="1"/>
</dbReference>
<dbReference type="PANTHER" id="PTHR10000:SF8">
    <property type="entry name" value="HAD SUPERFAMILY HYDROLASE-LIKE, TYPE 3"/>
    <property type="match status" value="1"/>
</dbReference>
<protein>
    <submittedName>
        <fullName evidence="1">Cof-type HAD-IIB family hydrolase</fullName>
    </submittedName>
</protein>